<dbReference type="GO" id="GO:0046872">
    <property type="term" value="F:metal ion binding"/>
    <property type="evidence" value="ECO:0007669"/>
    <property type="project" value="UniProtKB-KW"/>
</dbReference>
<dbReference type="InterPro" id="IPR000056">
    <property type="entry name" value="Ribul_P_3_epim-like"/>
</dbReference>
<evidence type="ECO:0000313" key="3">
    <source>
        <dbReference type="EMBL" id="AHI58422.1"/>
    </source>
</evidence>
<dbReference type="HOGENOM" id="CLU_2572127_0_0_14"/>
<dbReference type="eggNOG" id="COG0036">
    <property type="taxonomic scope" value="Bacteria"/>
</dbReference>
<dbReference type="STRING" id="838561.P344_05515"/>
<evidence type="ECO:0000256" key="2">
    <source>
        <dbReference type="ARBA" id="ARBA00023235"/>
    </source>
</evidence>
<gene>
    <name evidence="3" type="ORF">P344_05515</name>
</gene>
<keyword evidence="4" id="KW-1185">Reference proteome</keyword>
<dbReference type="GO" id="GO:0005975">
    <property type="term" value="P:carbohydrate metabolic process"/>
    <property type="evidence" value="ECO:0007669"/>
    <property type="project" value="InterPro"/>
</dbReference>
<proteinExistence type="predicted"/>
<dbReference type="PANTHER" id="PTHR11749">
    <property type="entry name" value="RIBULOSE-5-PHOSPHATE-3-EPIMERASE"/>
    <property type="match status" value="1"/>
</dbReference>
<keyword evidence="2" id="KW-0413">Isomerase</keyword>
<dbReference type="Proteomes" id="UP000019260">
    <property type="component" value="Chromosome"/>
</dbReference>
<organism evidence="3 4">
    <name type="scientific">Spiroplasma mirum ATCC 29335</name>
    <dbReference type="NCBI Taxonomy" id="838561"/>
    <lineage>
        <taxon>Bacteria</taxon>
        <taxon>Bacillati</taxon>
        <taxon>Mycoplasmatota</taxon>
        <taxon>Mollicutes</taxon>
        <taxon>Entomoplasmatales</taxon>
        <taxon>Spiroplasmataceae</taxon>
        <taxon>Spiroplasma</taxon>
    </lineage>
</organism>
<accession>W6AML3</accession>
<dbReference type="PATRIC" id="fig|838561.3.peg.1062"/>
<sequence>MVSIKPGFTGQTFDDSTWAKFAHIKTFQTQYHHLSFQIDGGVRWENLARLIKTGLDLIVVGSLLFNSENYQTVMQKNALLN</sequence>
<dbReference type="Gene3D" id="3.20.20.70">
    <property type="entry name" value="Aldolase class I"/>
    <property type="match status" value="1"/>
</dbReference>
<protein>
    <recommendedName>
        <fullName evidence="5">Ribulose-phosphate 3-epimerase</fullName>
    </recommendedName>
</protein>
<dbReference type="InterPro" id="IPR011060">
    <property type="entry name" value="RibuloseP-bd_barrel"/>
</dbReference>
<dbReference type="EMBL" id="CP006720">
    <property type="protein sequence ID" value="AHI58422.1"/>
    <property type="molecule type" value="Genomic_DNA"/>
</dbReference>
<name>W6AML3_9MOLU</name>
<dbReference type="InterPro" id="IPR013785">
    <property type="entry name" value="Aldolase_TIM"/>
</dbReference>
<reference evidence="3 4" key="1">
    <citation type="submission" date="2013-09" db="EMBL/GenBank/DDBJ databases">
        <title>Complete genome sequence of Spiroplasma mirum suckling mouse cataract agent.</title>
        <authorList>
            <person name="Landry C.A."/>
            <person name="Bastian F.O."/>
            <person name="Thune R.L."/>
        </authorList>
    </citation>
    <scope>NUCLEOTIDE SEQUENCE [LARGE SCALE GENOMIC DNA]</scope>
    <source>
        <strain evidence="3 4">SMCA</strain>
    </source>
</reference>
<keyword evidence="1" id="KW-0479">Metal-binding</keyword>
<dbReference type="GO" id="GO:0016857">
    <property type="term" value="F:racemase and epimerase activity, acting on carbohydrates and derivatives"/>
    <property type="evidence" value="ECO:0007669"/>
    <property type="project" value="InterPro"/>
</dbReference>
<dbReference type="KEGG" id="smia:P344_05515"/>
<evidence type="ECO:0000313" key="4">
    <source>
        <dbReference type="Proteomes" id="UP000019260"/>
    </source>
</evidence>
<dbReference type="Pfam" id="PF00834">
    <property type="entry name" value="Ribul_P_3_epim"/>
    <property type="match status" value="1"/>
</dbReference>
<dbReference type="AlphaFoldDB" id="W6AML3"/>
<evidence type="ECO:0008006" key="5">
    <source>
        <dbReference type="Google" id="ProtNLM"/>
    </source>
</evidence>
<evidence type="ECO:0000256" key="1">
    <source>
        <dbReference type="ARBA" id="ARBA00022723"/>
    </source>
</evidence>
<dbReference type="SUPFAM" id="SSF51366">
    <property type="entry name" value="Ribulose-phoshate binding barrel"/>
    <property type="match status" value="1"/>
</dbReference>